<dbReference type="AlphaFoldDB" id="A0A915BBQ8"/>
<sequence>MASKGRGRGRGAAGRAIRSDEPSSGTLSQAVGGGDMGSIVEETRRMRISREGSGRRRSQAPSSGTSERPLTESKAAPSPTQVLARRRGFGTLGPRIPLKTNFIEMRVSRINVEKHSGEWLVRNELYLATITSDWFMMMWGCW</sequence>
<evidence type="ECO:0000256" key="1">
    <source>
        <dbReference type="SAM" id="MobiDB-lite"/>
    </source>
</evidence>
<feature type="region of interest" description="Disordered" evidence="1">
    <location>
        <begin position="1"/>
        <end position="90"/>
    </location>
</feature>
<reference evidence="3" key="1">
    <citation type="submission" date="2022-11" db="UniProtKB">
        <authorList>
            <consortium name="WormBaseParasite"/>
        </authorList>
    </citation>
    <scope>IDENTIFICATION</scope>
</reference>
<dbReference type="Proteomes" id="UP000887569">
    <property type="component" value="Unplaced"/>
</dbReference>
<feature type="compositionally biased region" description="Polar residues" evidence="1">
    <location>
        <begin position="59"/>
        <end position="68"/>
    </location>
</feature>
<evidence type="ECO:0000313" key="3">
    <source>
        <dbReference type="WBParaSite" id="PgR033_g061_t04"/>
    </source>
</evidence>
<accession>A0A915BBQ8</accession>
<organism evidence="2 3">
    <name type="scientific">Parascaris univalens</name>
    <name type="common">Nematode worm</name>
    <dbReference type="NCBI Taxonomy" id="6257"/>
    <lineage>
        <taxon>Eukaryota</taxon>
        <taxon>Metazoa</taxon>
        <taxon>Ecdysozoa</taxon>
        <taxon>Nematoda</taxon>
        <taxon>Chromadorea</taxon>
        <taxon>Rhabditida</taxon>
        <taxon>Spirurina</taxon>
        <taxon>Ascaridomorpha</taxon>
        <taxon>Ascaridoidea</taxon>
        <taxon>Ascarididae</taxon>
        <taxon>Parascaris</taxon>
    </lineage>
</organism>
<feature type="compositionally biased region" description="Basic and acidic residues" evidence="1">
    <location>
        <begin position="41"/>
        <end position="54"/>
    </location>
</feature>
<keyword evidence="2" id="KW-1185">Reference proteome</keyword>
<dbReference type="WBParaSite" id="PgR033_g061_t04">
    <property type="protein sequence ID" value="PgR033_g061_t04"/>
    <property type="gene ID" value="PgR033_g061"/>
</dbReference>
<evidence type="ECO:0000313" key="2">
    <source>
        <dbReference type="Proteomes" id="UP000887569"/>
    </source>
</evidence>
<proteinExistence type="predicted"/>
<name>A0A915BBQ8_PARUN</name>
<protein>
    <submittedName>
        <fullName evidence="3">Piwi domain-containing protein</fullName>
    </submittedName>
</protein>